<name>A0ABS4TCH1_9PSEU</name>
<evidence type="ECO:0000313" key="2">
    <source>
        <dbReference type="Proteomes" id="UP001519332"/>
    </source>
</evidence>
<gene>
    <name evidence="1" type="ORF">JOF56_002511</name>
</gene>
<accession>A0ABS4TCH1</accession>
<reference evidence="1 2" key="1">
    <citation type="submission" date="2021-03" db="EMBL/GenBank/DDBJ databases">
        <title>Sequencing the genomes of 1000 actinobacteria strains.</title>
        <authorList>
            <person name="Klenk H.-P."/>
        </authorList>
    </citation>
    <scope>NUCLEOTIDE SEQUENCE [LARGE SCALE GENOMIC DNA]</scope>
    <source>
        <strain evidence="1 2">DSM 46670</strain>
    </source>
</reference>
<protein>
    <recommendedName>
        <fullName evidence="3">Immunity protein 35</fullName>
    </recommendedName>
</protein>
<sequence>MSDNAEREQHLAEQAAFSERAAAMVAAQAPRLFATVVTKQDADTEIIGWGMEFDDSAYMITADGRNQYFLAEAENALMYVRSEPGATADLVWVAPAVLVSRDRSQT</sequence>
<keyword evidence="2" id="KW-1185">Reference proteome</keyword>
<dbReference type="EMBL" id="JAGINW010000001">
    <property type="protein sequence ID" value="MBP2322126.1"/>
    <property type="molecule type" value="Genomic_DNA"/>
</dbReference>
<comment type="caution">
    <text evidence="1">The sequence shown here is derived from an EMBL/GenBank/DDBJ whole genome shotgun (WGS) entry which is preliminary data.</text>
</comment>
<evidence type="ECO:0008006" key="3">
    <source>
        <dbReference type="Google" id="ProtNLM"/>
    </source>
</evidence>
<organism evidence="1 2">
    <name type="scientific">Kibdelosporangium banguiense</name>
    <dbReference type="NCBI Taxonomy" id="1365924"/>
    <lineage>
        <taxon>Bacteria</taxon>
        <taxon>Bacillati</taxon>
        <taxon>Actinomycetota</taxon>
        <taxon>Actinomycetes</taxon>
        <taxon>Pseudonocardiales</taxon>
        <taxon>Pseudonocardiaceae</taxon>
        <taxon>Kibdelosporangium</taxon>
    </lineage>
</organism>
<evidence type="ECO:0000313" key="1">
    <source>
        <dbReference type="EMBL" id="MBP2322126.1"/>
    </source>
</evidence>
<dbReference type="RefSeq" id="WP_209637386.1">
    <property type="nucleotide sequence ID" value="NZ_JAGINW010000001.1"/>
</dbReference>
<proteinExistence type="predicted"/>
<dbReference type="Proteomes" id="UP001519332">
    <property type="component" value="Unassembled WGS sequence"/>
</dbReference>